<keyword evidence="1" id="KW-0175">Coiled coil</keyword>
<dbReference type="VEuPathDB" id="TrichDB:TRFO_05264"/>
<protein>
    <submittedName>
        <fullName evidence="2">Uncharacterized protein</fullName>
    </submittedName>
</protein>
<reference evidence="2" key="1">
    <citation type="submission" date="2016-10" db="EMBL/GenBank/DDBJ databases">
        <authorList>
            <person name="Benchimol M."/>
            <person name="Almeida L.G."/>
            <person name="Vasconcelos A.T."/>
            <person name="Perreira-Neves A."/>
            <person name="Rosa I.A."/>
            <person name="Tasca T."/>
            <person name="Bogo M.R."/>
            <person name="de Souza W."/>
        </authorList>
    </citation>
    <scope>NUCLEOTIDE SEQUENCE [LARGE SCALE GENOMIC DNA]</scope>
    <source>
        <strain evidence="2">K</strain>
    </source>
</reference>
<evidence type="ECO:0000256" key="1">
    <source>
        <dbReference type="SAM" id="Coils"/>
    </source>
</evidence>
<feature type="coiled-coil region" evidence="1">
    <location>
        <begin position="116"/>
        <end position="150"/>
    </location>
</feature>
<name>A0A1J4KBK5_9EUKA</name>
<dbReference type="AlphaFoldDB" id="A0A1J4KBK5"/>
<dbReference type="GeneID" id="94827097"/>
<accession>A0A1J4KBK5</accession>
<gene>
    <name evidence="2" type="ORF">TRFO_05264</name>
</gene>
<dbReference type="EMBL" id="MLAK01000705">
    <property type="protein sequence ID" value="OHT07070.1"/>
    <property type="molecule type" value="Genomic_DNA"/>
</dbReference>
<evidence type="ECO:0000313" key="2">
    <source>
        <dbReference type="EMBL" id="OHT07070.1"/>
    </source>
</evidence>
<proteinExistence type="predicted"/>
<sequence>MNLPYSKGDEIQIIPAGDEEHIVFEPPSLNSMVVNDRISEGFIYYLLTHGNSRFNKTLDEIAQKAYESQIEFDKKLVNSNKAGEDDNPNAISQLLRIEEKASNEEFMEQLFAKRLLNDVLNQIKDIDEKIKETQKKNSDLKIKINELRQKLR</sequence>
<comment type="caution">
    <text evidence="2">The sequence shown here is derived from an EMBL/GenBank/DDBJ whole genome shotgun (WGS) entry which is preliminary data.</text>
</comment>
<evidence type="ECO:0000313" key="3">
    <source>
        <dbReference type="Proteomes" id="UP000179807"/>
    </source>
</evidence>
<organism evidence="2 3">
    <name type="scientific">Tritrichomonas foetus</name>
    <dbReference type="NCBI Taxonomy" id="1144522"/>
    <lineage>
        <taxon>Eukaryota</taxon>
        <taxon>Metamonada</taxon>
        <taxon>Parabasalia</taxon>
        <taxon>Tritrichomonadida</taxon>
        <taxon>Tritrichomonadidae</taxon>
        <taxon>Tritrichomonas</taxon>
    </lineage>
</organism>
<dbReference type="RefSeq" id="XP_068360206.1">
    <property type="nucleotide sequence ID" value="XM_068492393.1"/>
</dbReference>
<keyword evidence="3" id="KW-1185">Reference proteome</keyword>
<dbReference type="Proteomes" id="UP000179807">
    <property type="component" value="Unassembled WGS sequence"/>
</dbReference>